<dbReference type="Proteomes" id="UP000255467">
    <property type="component" value="Unassembled WGS sequence"/>
</dbReference>
<dbReference type="InterPro" id="IPR001647">
    <property type="entry name" value="HTH_TetR"/>
</dbReference>
<dbReference type="AlphaFoldDB" id="A0A378YII3"/>
<dbReference type="PANTHER" id="PTHR30055">
    <property type="entry name" value="HTH-TYPE TRANSCRIPTIONAL REGULATOR RUTR"/>
    <property type="match status" value="1"/>
</dbReference>
<evidence type="ECO:0000313" key="8">
    <source>
        <dbReference type="Proteomes" id="UP000255467"/>
    </source>
</evidence>
<sequence>MSVESKPETRPAAKRSGGSLRERKKERTRQAIRVEAFRLFREQGYAATTVEQIAEAAEVSPSTFFRYFPSKEQVVLVDDLDPIIVARYREQPPELSALEAIKRTMLEAIDGLDPSQFEFERERADLVRSVPELRGALAREMDRNVDLIARMVAERVGRETDDIEVRALAGAFIGAAEAVLMDPARDPFDLTAVAGIIDFLSAGMPL</sequence>
<feature type="compositionally biased region" description="Basic and acidic residues" evidence="5">
    <location>
        <begin position="1"/>
        <end position="11"/>
    </location>
</feature>
<feature type="domain" description="HTH tetR-type" evidence="6">
    <location>
        <begin position="26"/>
        <end position="86"/>
    </location>
</feature>
<dbReference type="GO" id="GO:0000976">
    <property type="term" value="F:transcription cis-regulatory region binding"/>
    <property type="evidence" value="ECO:0007669"/>
    <property type="project" value="TreeGrafter"/>
</dbReference>
<evidence type="ECO:0000256" key="3">
    <source>
        <dbReference type="ARBA" id="ARBA00023163"/>
    </source>
</evidence>
<dbReference type="Pfam" id="PF00440">
    <property type="entry name" value="TetR_N"/>
    <property type="match status" value="1"/>
</dbReference>
<dbReference type="GO" id="GO:0003700">
    <property type="term" value="F:DNA-binding transcription factor activity"/>
    <property type="evidence" value="ECO:0007669"/>
    <property type="project" value="TreeGrafter"/>
</dbReference>
<evidence type="ECO:0000256" key="5">
    <source>
        <dbReference type="SAM" id="MobiDB-lite"/>
    </source>
</evidence>
<dbReference type="OrthoDB" id="4143918at2"/>
<keyword evidence="8" id="KW-1185">Reference proteome</keyword>
<evidence type="ECO:0000256" key="2">
    <source>
        <dbReference type="ARBA" id="ARBA00023125"/>
    </source>
</evidence>
<protein>
    <submittedName>
        <fullName evidence="7">HTH-type transcriptional regulator RutR</fullName>
    </submittedName>
</protein>
<dbReference type="InterPro" id="IPR009057">
    <property type="entry name" value="Homeodomain-like_sf"/>
</dbReference>
<dbReference type="EMBL" id="UGRY01000002">
    <property type="protein sequence ID" value="SUA76995.1"/>
    <property type="molecule type" value="Genomic_DNA"/>
</dbReference>
<feature type="region of interest" description="Disordered" evidence="5">
    <location>
        <begin position="1"/>
        <end position="27"/>
    </location>
</feature>
<keyword evidence="2 4" id="KW-0238">DNA-binding</keyword>
<feature type="DNA-binding region" description="H-T-H motif" evidence="4">
    <location>
        <begin position="49"/>
        <end position="68"/>
    </location>
</feature>
<dbReference type="RefSeq" id="WP_039810218.1">
    <property type="nucleotide sequence ID" value="NZ_UGRY01000002.1"/>
</dbReference>
<organism evidence="7 8">
    <name type="scientific">Nocardia otitidiscaviarum</name>
    <dbReference type="NCBI Taxonomy" id="1823"/>
    <lineage>
        <taxon>Bacteria</taxon>
        <taxon>Bacillati</taxon>
        <taxon>Actinomycetota</taxon>
        <taxon>Actinomycetes</taxon>
        <taxon>Mycobacteriales</taxon>
        <taxon>Nocardiaceae</taxon>
        <taxon>Nocardia</taxon>
    </lineage>
</organism>
<name>A0A378YII3_9NOCA</name>
<evidence type="ECO:0000256" key="4">
    <source>
        <dbReference type="PROSITE-ProRule" id="PRU00335"/>
    </source>
</evidence>
<reference evidence="7 8" key="1">
    <citation type="submission" date="2018-06" db="EMBL/GenBank/DDBJ databases">
        <authorList>
            <consortium name="Pathogen Informatics"/>
            <person name="Doyle S."/>
        </authorList>
    </citation>
    <scope>NUCLEOTIDE SEQUENCE [LARGE SCALE GENOMIC DNA]</scope>
    <source>
        <strain evidence="7 8">NCTC1934</strain>
    </source>
</reference>
<dbReference type="PANTHER" id="PTHR30055:SF234">
    <property type="entry name" value="HTH-TYPE TRANSCRIPTIONAL REGULATOR BETI"/>
    <property type="match status" value="1"/>
</dbReference>
<dbReference type="InterPro" id="IPR041347">
    <property type="entry name" value="MftR_C"/>
</dbReference>
<gene>
    <name evidence="7" type="ORF">NCTC1934_02816</name>
</gene>
<evidence type="ECO:0000259" key="6">
    <source>
        <dbReference type="PROSITE" id="PS50977"/>
    </source>
</evidence>
<proteinExistence type="predicted"/>
<accession>A0A378YII3</accession>
<dbReference type="Gene3D" id="1.10.357.10">
    <property type="entry name" value="Tetracycline Repressor, domain 2"/>
    <property type="match status" value="1"/>
</dbReference>
<keyword evidence="3" id="KW-0804">Transcription</keyword>
<dbReference type="Pfam" id="PF17754">
    <property type="entry name" value="TetR_C_14"/>
    <property type="match status" value="1"/>
</dbReference>
<dbReference type="SUPFAM" id="SSF46689">
    <property type="entry name" value="Homeodomain-like"/>
    <property type="match status" value="1"/>
</dbReference>
<dbReference type="Gene3D" id="1.10.10.60">
    <property type="entry name" value="Homeodomain-like"/>
    <property type="match status" value="1"/>
</dbReference>
<dbReference type="PROSITE" id="PS50977">
    <property type="entry name" value="HTH_TETR_2"/>
    <property type="match status" value="1"/>
</dbReference>
<dbReference type="PRINTS" id="PR00455">
    <property type="entry name" value="HTHTETR"/>
</dbReference>
<keyword evidence="1" id="KW-0805">Transcription regulation</keyword>
<dbReference type="InterPro" id="IPR050109">
    <property type="entry name" value="HTH-type_TetR-like_transc_reg"/>
</dbReference>
<dbReference type="STRING" id="1406858.GCA_000710895_05798"/>
<evidence type="ECO:0000313" key="7">
    <source>
        <dbReference type="EMBL" id="SUA76995.1"/>
    </source>
</evidence>
<evidence type="ECO:0000256" key="1">
    <source>
        <dbReference type="ARBA" id="ARBA00023015"/>
    </source>
</evidence>